<dbReference type="PANTHER" id="PTHR35004:SF7">
    <property type="entry name" value="INTEGRASE PROTEIN"/>
    <property type="match status" value="1"/>
</dbReference>
<dbReference type="Pfam" id="PF13683">
    <property type="entry name" value="rve_3"/>
    <property type="match status" value="1"/>
</dbReference>
<evidence type="ECO:0000259" key="2">
    <source>
        <dbReference type="PROSITE" id="PS50994"/>
    </source>
</evidence>
<dbReference type="EMBL" id="NRSH01000001">
    <property type="protein sequence ID" value="MBK1725466.1"/>
    <property type="molecule type" value="Genomic_DNA"/>
</dbReference>
<evidence type="ECO:0000256" key="1">
    <source>
        <dbReference type="SAM" id="MobiDB-lite"/>
    </source>
</evidence>
<protein>
    <submittedName>
        <fullName evidence="3">IS481 family transposase</fullName>
    </submittedName>
</protein>
<feature type="region of interest" description="Disordered" evidence="1">
    <location>
        <begin position="1"/>
        <end position="24"/>
    </location>
</feature>
<keyword evidence="4" id="KW-1185">Reference proteome</keyword>
<evidence type="ECO:0000313" key="3">
    <source>
        <dbReference type="EMBL" id="MBK1725466.1"/>
    </source>
</evidence>
<name>A0ABS1E119_9GAMM</name>
<dbReference type="Proteomes" id="UP000738126">
    <property type="component" value="Unassembled WGS sequence"/>
</dbReference>
<gene>
    <name evidence="3" type="ORF">CKO13_00170</name>
</gene>
<sequence>MGGATIHKQSRTTPQLREEIRNSPLSERALAEKYNISRATVRKWKYRETSEDRSHRPHRLHTALTPAQEAIVVELRRTLLLATDDLLVVVREFIKADMVRSALQRLLVRHGVSQLKELIPRPEGEAQPPKTFKDYQPGYVHVDIKYLPEMADEQGRTYLFVAIDRASRWVYLERHRAKSRKSAVRFLKRLHEQAAFRIHTLLTDNDLAFTDRFTQKDRRPSGRHAFDALCARYRIEHRLTPPRSPQTNGLVERFNGRINEILRTTHFDSAADLDSMLWHYRRLYNHHIPQRALGHITPVQKLKRWYEEQPELFRKLVYDQSGLDI</sequence>
<dbReference type="NCBIfam" id="NF033577">
    <property type="entry name" value="transpos_IS481"/>
    <property type="match status" value="1"/>
</dbReference>
<proteinExistence type="predicted"/>
<organism evidence="3 4">
    <name type="scientific">Halorhodospira neutriphila</name>
    <dbReference type="NCBI Taxonomy" id="168379"/>
    <lineage>
        <taxon>Bacteria</taxon>
        <taxon>Pseudomonadati</taxon>
        <taxon>Pseudomonadota</taxon>
        <taxon>Gammaproteobacteria</taxon>
        <taxon>Chromatiales</taxon>
        <taxon>Ectothiorhodospiraceae</taxon>
        <taxon>Halorhodospira</taxon>
    </lineage>
</organism>
<dbReference type="InterPro" id="IPR036397">
    <property type="entry name" value="RNaseH_sf"/>
</dbReference>
<evidence type="ECO:0000313" key="4">
    <source>
        <dbReference type="Proteomes" id="UP000738126"/>
    </source>
</evidence>
<dbReference type="InterPro" id="IPR012337">
    <property type="entry name" value="RNaseH-like_sf"/>
</dbReference>
<reference evidence="3 4" key="1">
    <citation type="journal article" date="2020" name="Microorganisms">
        <title>Osmotic Adaptation and Compatible Solute Biosynthesis of Phototrophic Bacteria as Revealed from Genome Analyses.</title>
        <authorList>
            <person name="Imhoff J.F."/>
            <person name="Rahn T."/>
            <person name="Kunzel S."/>
            <person name="Keller A."/>
            <person name="Neulinger S.C."/>
        </authorList>
    </citation>
    <scope>NUCLEOTIDE SEQUENCE [LARGE SCALE GENOMIC DNA]</scope>
    <source>
        <strain evidence="3 4">DSM 15116</strain>
    </source>
</reference>
<dbReference type="RefSeq" id="WP_200255675.1">
    <property type="nucleotide sequence ID" value="NZ_NRSH01000001.1"/>
</dbReference>
<accession>A0ABS1E119</accession>
<dbReference type="InterPro" id="IPR047656">
    <property type="entry name" value="IS481-like_transpos"/>
</dbReference>
<dbReference type="PROSITE" id="PS50994">
    <property type="entry name" value="INTEGRASE"/>
    <property type="match status" value="1"/>
</dbReference>
<dbReference type="PANTHER" id="PTHR35004">
    <property type="entry name" value="TRANSPOSASE RV3428C-RELATED"/>
    <property type="match status" value="1"/>
</dbReference>
<dbReference type="InterPro" id="IPR001584">
    <property type="entry name" value="Integrase_cat-core"/>
</dbReference>
<feature type="domain" description="Integrase catalytic" evidence="2">
    <location>
        <begin position="133"/>
        <end position="306"/>
    </location>
</feature>
<dbReference type="Gene3D" id="3.30.420.10">
    <property type="entry name" value="Ribonuclease H-like superfamily/Ribonuclease H"/>
    <property type="match status" value="1"/>
</dbReference>
<comment type="caution">
    <text evidence="3">The sequence shown here is derived from an EMBL/GenBank/DDBJ whole genome shotgun (WGS) entry which is preliminary data.</text>
</comment>
<dbReference type="SUPFAM" id="SSF53098">
    <property type="entry name" value="Ribonuclease H-like"/>
    <property type="match status" value="1"/>
</dbReference>